<dbReference type="FunCoup" id="B3M0Z9">
    <property type="interactions" value="798"/>
</dbReference>
<dbReference type="Proteomes" id="UP000007801">
    <property type="component" value="Unassembled WGS sequence"/>
</dbReference>
<dbReference type="EMBL" id="CH902617">
    <property type="protein sequence ID" value="EDV43228.1"/>
    <property type="molecule type" value="Genomic_DNA"/>
</dbReference>
<name>B3M0Z9_DROAN</name>
<feature type="region of interest" description="Disordered" evidence="1">
    <location>
        <begin position="979"/>
        <end position="1026"/>
    </location>
</feature>
<feature type="compositionally biased region" description="Basic residues" evidence="1">
    <location>
        <begin position="1305"/>
        <end position="1314"/>
    </location>
</feature>
<evidence type="ECO:0000313" key="3">
    <source>
        <dbReference type="Proteomes" id="UP000007801"/>
    </source>
</evidence>
<dbReference type="KEGG" id="dan:6501161"/>
<dbReference type="PhylomeDB" id="B3M0Z9"/>
<dbReference type="STRING" id="7217.B3M0Z9"/>
<feature type="compositionally biased region" description="Low complexity" evidence="1">
    <location>
        <begin position="683"/>
        <end position="702"/>
    </location>
</feature>
<dbReference type="OMA" id="GQFPKVN"/>
<feature type="region of interest" description="Disordered" evidence="1">
    <location>
        <begin position="1"/>
        <end position="72"/>
    </location>
</feature>
<keyword evidence="3" id="KW-1185">Reference proteome</keyword>
<feature type="compositionally biased region" description="Basic and acidic residues" evidence="1">
    <location>
        <begin position="179"/>
        <end position="192"/>
    </location>
</feature>
<feature type="compositionally biased region" description="Low complexity" evidence="1">
    <location>
        <begin position="546"/>
        <end position="565"/>
    </location>
</feature>
<proteinExistence type="predicted"/>
<feature type="compositionally biased region" description="Basic and acidic residues" evidence="1">
    <location>
        <begin position="422"/>
        <end position="435"/>
    </location>
</feature>
<dbReference type="OrthoDB" id="7765355at2759"/>
<dbReference type="GeneID" id="6501161"/>
<feature type="compositionally biased region" description="Polar residues" evidence="1">
    <location>
        <begin position="48"/>
        <end position="72"/>
    </location>
</feature>
<dbReference type="eggNOG" id="KOG1721">
    <property type="taxonomic scope" value="Eukaryota"/>
</dbReference>
<feature type="compositionally biased region" description="Polar residues" evidence="1">
    <location>
        <begin position="1"/>
        <end position="16"/>
    </location>
</feature>
<reference evidence="2 3" key="1">
    <citation type="journal article" date="2007" name="Nature">
        <title>Evolution of genes and genomes on the Drosophila phylogeny.</title>
        <authorList>
            <consortium name="Drosophila 12 Genomes Consortium"/>
            <person name="Clark A.G."/>
            <person name="Eisen M.B."/>
            <person name="Smith D.R."/>
            <person name="Bergman C.M."/>
            <person name="Oliver B."/>
            <person name="Markow T.A."/>
            <person name="Kaufman T.C."/>
            <person name="Kellis M."/>
            <person name="Gelbart W."/>
            <person name="Iyer V.N."/>
            <person name="Pollard D.A."/>
            <person name="Sackton T.B."/>
            <person name="Larracuente A.M."/>
            <person name="Singh N.D."/>
            <person name="Abad J.P."/>
            <person name="Abt D.N."/>
            <person name="Adryan B."/>
            <person name="Aguade M."/>
            <person name="Akashi H."/>
            <person name="Anderson W.W."/>
            <person name="Aquadro C.F."/>
            <person name="Ardell D.H."/>
            <person name="Arguello R."/>
            <person name="Artieri C.G."/>
            <person name="Barbash D.A."/>
            <person name="Barker D."/>
            <person name="Barsanti P."/>
            <person name="Batterham P."/>
            <person name="Batzoglou S."/>
            <person name="Begun D."/>
            <person name="Bhutkar A."/>
            <person name="Blanco E."/>
            <person name="Bosak S.A."/>
            <person name="Bradley R.K."/>
            <person name="Brand A.D."/>
            <person name="Brent M.R."/>
            <person name="Brooks A.N."/>
            <person name="Brown R.H."/>
            <person name="Butlin R.K."/>
            <person name="Caggese C."/>
            <person name="Calvi B.R."/>
            <person name="Bernardo de Carvalho A."/>
            <person name="Caspi A."/>
            <person name="Castrezana S."/>
            <person name="Celniker S.E."/>
            <person name="Chang J.L."/>
            <person name="Chapple C."/>
            <person name="Chatterji S."/>
            <person name="Chinwalla A."/>
            <person name="Civetta A."/>
            <person name="Clifton S.W."/>
            <person name="Comeron J.M."/>
            <person name="Costello J.C."/>
            <person name="Coyne J.A."/>
            <person name="Daub J."/>
            <person name="David R.G."/>
            <person name="Delcher A.L."/>
            <person name="Delehaunty K."/>
            <person name="Do C.B."/>
            <person name="Ebling H."/>
            <person name="Edwards K."/>
            <person name="Eickbush T."/>
            <person name="Evans J.D."/>
            <person name="Filipski A."/>
            <person name="Findeiss S."/>
            <person name="Freyhult E."/>
            <person name="Fulton L."/>
            <person name="Fulton R."/>
            <person name="Garcia A.C."/>
            <person name="Gardiner A."/>
            <person name="Garfield D.A."/>
            <person name="Garvin B.E."/>
            <person name="Gibson G."/>
            <person name="Gilbert D."/>
            <person name="Gnerre S."/>
            <person name="Godfrey J."/>
            <person name="Good R."/>
            <person name="Gotea V."/>
            <person name="Gravely B."/>
            <person name="Greenberg A.J."/>
            <person name="Griffiths-Jones S."/>
            <person name="Gross S."/>
            <person name="Guigo R."/>
            <person name="Gustafson E.A."/>
            <person name="Haerty W."/>
            <person name="Hahn M.W."/>
            <person name="Halligan D.L."/>
            <person name="Halpern A.L."/>
            <person name="Halter G.M."/>
            <person name="Han M.V."/>
            <person name="Heger A."/>
            <person name="Hillier L."/>
            <person name="Hinrichs A.S."/>
            <person name="Holmes I."/>
            <person name="Hoskins R.A."/>
            <person name="Hubisz M.J."/>
            <person name="Hultmark D."/>
            <person name="Huntley M.A."/>
            <person name="Jaffe D.B."/>
            <person name="Jagadeeshan S."/>
            <person name="Jeck W.R."/>
            <person name="Johnson J."/>
            <person name="Jones C.D."/>
            <person name="Jordan W.C."/>
            <person name="Karpen G.H."/>
            <person name="Kataoka E."/>
            <person name="Keightley P.D."/>
            <person name="Kheradpour P."/>
            <person name="Kirkness E.F."/>
            <person name="Koerich L.B."/>
            <person name="Kristiansen K."/>
            <person name="Kudrna D."/>
            <person name="Kulathinal R.J."/>
            <person name="Kumar S."/>
            <person name="Kwok R."/>
            <person name="Lander E."/>
            <person name="Langley C.H."/>
            <person name="Lapoint R."/>
            <person name="Lazzaro B.P."/>
            <person name="Lee S.J."/>
            <person name="Levesque L."/>
            <person name="Li R."/>
            <person name="Lin C.F."/>
            <person name="Lin M.F."/>
            <person name="Lindblad-Toh K."/>
            <person name="Llopart A."/>
            <person name="Long M."/>
            <person name="Low L."/>
            <person name="Lozovsky E."/>
            <person name="Lu J."/>
            <person name="Luo M."/>
            <person name="Machado C.A."/>
            <person name="Makalowski W."/>
            <person name="Marzo M."/>
            <person name="Matsuda M."/>
            <person name="Matzkin L."/>
            <person name="McAllister B."/>
            <person name="McBride C.S."/>
            <person name="McKernan B."/>
            <person name="McKernan K."/>
            <person name="Mendez-Lago M."/>
            <person name="Minx P."/>
            <person name="Mollenhauer M.U."/>
            <person name="Montooth K."/>
            <person name="Mount S.M."/>
            <person name="Mu X."/>
            <person name="Myers E."/>
            <person name="Negre B."/>
            <person name="Newfeld S."/>
            <person name="Nielsen R."/>
            <person name="Noor M.A."/>
            <person name="O'Grady P."/>
            <person name="Pachter L."/>
            <person name="Papaceit M."/>
            <person name="Parisi M.J."/>
            <person name="Parisi M."/>
            <person name="Parts L."/>
            <person name="Pedersen J.S."/>
            <person name="Pesole G."/>
            <person name="Phillippy A.M."/>
            <person name="Ponting C.P."/>
            <person name="Pop M."/>
            <person name="Porcelli D."/>
            <person name="Powell J.R."/>
            <person name="Prohaska S."/>
            <person name="Pruitt K."/>
            <person name="Puig M."/>
            <person name="Quesneville H."/>
            <person name="Ram K.R."/>
            <person name="Rand D."/>
            <person name="Rasmussen M.D."/>
            <person name="Reed L.K."/>
            <person name="Reenan R."/>
            <person name="Reily A."/>
            <person name="Remington K.A."/>
            <person name="Rieger T.T."/>
            <person name="Ritchie M.G."/>
            <person name="Robin C."/>
            <person name="Rogers Y.H."/>
            <person name="Rohde C."/>
            <person name="Rozas J."/>
            <person name="Rubenfield M.J."/>
            <person name="Ruiz A."/>
            <person name="Russo S."/>
            <person name="Salzberg S.L."/>
            <person name="Sanchez-Gracia A."/>
            <person name="Saranga D.J."/>
            <person name="Sato H."/>
            <person name="Schaeffer S.W."/>
            <person name="Schatz M.C."/>
            <person name="Schlenke T."/>
            <person name="Schwartz R."/>
            <person name="Segarra C."/>
            <person name="Singh R.S."/>
            <person name="Sirot L."/>
            <person name="Sirota M."/>
            <person name="Sisneros N.B."/>
            <person name="Smith C.D."/>
            <person name="Smith T.F."/>
            <person name="Spieth J."/>
            <person name="Stage D.E."/>
            <person name="Stark A."/>
            <person name="Stephan W."/>
            <person name="Strausberg R.L."/>
            <person name="Strempel S."/>
            <person name="Sturgill D."/>
            <person name="Sutton G."/>
            <person name="Sutton G.G."/>
            <person name="Tao W."/>
            <person name="Teichmann S."/>
            <person name="Tobari Y.N."/>
            <person name="Tomimura Y."/>
            <person name="Tsolas J.M."/>
            <person name="Valente V.L."/>
            <person name="Venter E."/>
            <person name="Venter J.C."/>
            <person name="Vicario S."/>
            <person name="Vieira F.G."/>
            <person name="Vilella A.J."/>
            <person name="Villasante A."/>
            <person name="Walenz B."/>
            <person name="Wang J."/>
            <person name="Wasserman M."/>
            <person name="Watts T."/>
            <person name="Wilson D."/>
            <person name="Wilson R.K."/>
            <person name="Wing R.A."/>
            <person name="Wolfner M.F."/>
            <person name="Wong A."/>
            <person name="Wong G.K."/>
            <person name="Wu C.I."/>
            <person name="Wu G."/>
            <person name="Yamamoto D."/>
            <person name="Yang H.P."/>
            <person name="Yang S.P."/>
            <person name="Yorke J.A."/>
            <person name="Yoshida K."/>
            <person name="Zdobnov E."/>
            <person name="Zhang P."/>
            <person name="Zhang Y."/>
            <person name="Zimin A.V."/>
            <person name="Baldwin J."/>
            <person name="Abdouelleil A."/>
            <person name="Abdulkadir J."/>
            <person name="Abebe A."/>
            <person name="Abera B."/>
            <person name="Abreu J."/>
            <person name="Acer S.C."/>
            <person name="Aftuck L."/>
            <person name="Alexander A."/>
            <person name="An P."/>
            <person name="Anderson E."/>
            <person name="Anderson S."/>
            <person name="Arachi H."/>
            <person name="Azer M."/>
            <person name="Bachantsang P."/>
            <person name="Barry A."/>
            <person name="Bayul T."/>
            <person name="Berlin A."/>
            <person name="Bessette D."/>
            <person name="Bloom T."/>
            <person name="Blye J."/>
            <person name="Boguslavskiy L."/>
            <person name="Bonnet C."/>
            <person name="Boukhgalter B."/>
            <person name="Bourzgui I."/>
            <person name="Brown A."/>
            <person name="Cahill P."/>
            <person name="Channer S."/>
            <person name="Cheshatsang Y."/>
            <person name="Chuda L."/>
            <person name="Citroen M."/>
            <person name="Collymore A."/>
            <person name="Cooke P."/>
            <person name="Costello M."/>
            <person name="D'Aco K."/>
            <person name="Daza R."/>
            <person name="De Haan G."/>
            <person name="DeGray S."/>
            <person name="DeMaso C."/>
            <person name="Dhargay N."/>
            <person name="Dooley K."/>
            <person name="Dooley E."/>
            <person name="Doricent M."/>
            <person name="Dorje P."/>
            <person name="Dorjee K."/>
            <person name="Dupes A."/>
            <person name="Elong R."/>
            <person name="Falk J."/>
            <person name="Farina A."/>
            <person name="Faro S."/>
            <person name="Ferguson D."/>
            <person name="Fisher S."/>
            <person name="Foley C.D."/>
            <person name="Franke A."/>
            <person name="Friedrich D."/>
            <person name="Gadbois L."/>
            <person name="Gearin G."/>
            <person name="Gearin C.R."/>
            <person name="Giannoukos G."/>
            <person name="Goode T."/>
            <person name="Graham J."/>
            <person name="Grandbois E."/>
            <person name="Grewal S."/>
            <person name="Gyaltsen K."/>
            <person name="Hafez N."/>
            <person name="Hagos B."/>
            <person name="Hall J."/>
            <person name="Henson C."/>
            <person name="Hollinger A."/>
            <person name="Honan T."/>
            <person name="Huard M.D."/>
            <person name="Hughes L."/>
            <person name="Hurhula B."/>
            <person name="Husby M.E."/>
            <person name="Kamat A."/>
            <person name="Kanga B."/>
            <person name="Kashin S."/>
            <person name="Khazanovich D."/>
            <person name="Kisner P."/>
            <person name="Lance K."/>
            <person name="Lara M."/>
            <person name="Lee W."/>
            <person name="Lennon N."/>
            <person name="Letendre F."/>
            <person name="LeVine R."/>
            <person name="Lipovsky A."/>
            <person name="Liu X."/>
            <person name="Liu J."/>
            <person name="Liu S."/>
            <person name="Lokyitsang T."/>
            <person name="Lokyitsang Y."/>
            <person name="Lubonja R."/>
            <person name="Lui A."/>
            <person name="MacDonald P."/>
            <person name="Magnisalis V."/>
            <person name="Maru K."/>
            <person name="Matthews C."/>
            <person name="McCusker W."/>
            <person name="McDonough S."/>
            <person name="Mehta T."/>
            <person name="Meldrim J."/>
            <person name="Meneus L."/>
            <person name="Mihai O."/>
            <person name="Mihalev A."/>
            <person name="Mihova T."/>
            <person name="Mittelman R."/>
            <person name="Mlenga V."/>
            <person name="Montmayeur A."/>
            <person name="Mulrain L."/>
            <person name="Navidi A."/>
            <person name="Naylor J."/>
            <person name="Negash T."/>
            <person name="Nguyen T."/>
            <person name="Nguyen N."/>
            <person name="Nicol R."/>
            <person name="Norbu C."/>
            <person name="Norbu N."/>
            <person name="Novod N."/>
            <person name="O'Neill B."/>
            <person name="Osman S."/>
            <person name="Markiewicz E."/>
            <person name="Oyono O.L."/>
            <person name="Patti C."/>
            <person name="Phunkhang P."/>
            <person name="Pierre F."/>
            <person name="Priest M."/>
            <person name="Raghuraman S."/>
            <person name="Rege F."/>
            <person name="Reyes R."/>
            <person name="Rise C."/>
            <person name="Rogov P."/>
            <person name="Ross K."/>
            <person name="Ryan E."/>
            <person name="Settipalli S."/>
            <person name="Shea T."/>
            <person name="Sherpa N."/>
            <person name="Shi L."/>
            <person name="Shih D."/>
            <person name="Sparrow T."/>
            <person name="Spaulding J."/>
            <person name="Stalker J."/>
            <person name="Stange-Thomann N."/>
            <person name="Stavropoulos S."/>
            <person name="Stone C."/>
            <person name="Strader C."/>
            <person name="Tesfaye S."/>
            <person name="Thomson T."/>
            <person name="Thoulutsang Y."/>
            <person name="Thoulutsang D."/>
            <person name="Topham K."/>
            <person name="Topping I."/>
            <person name="Tsamla T."/>
            <person name="Vassiliev H."/>
            <person name="Vo A."/>
            <person name="Wangchuk T."/>
            <person name="Wangdi T."/>
            <person name="Weiand M."/>
            <person name="Wilkinson J."/>
            <person name="Wilson A."/>
            <person name="Yadav S."/>
            <person name="Young G."/>
            <person name="Yu Q."/>
            <person name="Zembek L."/>
            <person name="Zhong D."/>
            <person name="Zimmer A."/>
            <person name="Zwirko Z."/>
            <person name="Jaffe D.B."/>
            <person name="Alvarez P."/>
            <person name="Brockman W."/>
            <person name="Butler J."/>
            <person name="Chin C."/>
            <person name="Gnerre S."/>
            <person name="Grabherr M."/>
            <person name="Kleber M."/>
            <person name="Mauceli E."/>
            <person name="MacCallum I."/>
        </authorList>
    </citation>
    <scope>NUCLEOTIDE SEQUENCE [LARGE SCALE GENOMIC DNA]</scope>
    <source>
        <strain evidence="3">Tucson 14024-0371.13</strain>
    </source>
</reference>
<protein>
    <submittedName>
        <fullName evidence="2">Uncharacterized protein</fullName>
    </submittedName>
</protein>
<dbReference type="HOGENOM" id="CLU_005848_0_0_1"/>
<feature type="region of interest" description="Disordered" evidence="1">
    <location>
        <begin position="807"/>
        <end position="923"/>
    </location>
</feature>
<accession>B3M0Z9</accession>
<feature type="region of interest" description="Disordered" evidence="1">
    <location>
        <begin position="545"/>
        <end position="596"/>
    </location>
</feature>
<gene>
    <name evidence="2" type="primary">Dana\GF18386</name>
    <name evidence="2" type="synonym">dana_GLEANR_19643</name>
    <name evidence="2" type="ORF">GF18386</name>
</gene>
<feature type="compositionally biased region" description="Low complexity" evidence="1">
    <location>
        <begin position="580"/>
        <end position="596"/>
    </location>
</feature>
<sequence length="1314" mass="133401">MERRFSLSNFSPSPRLSNPMADSTRLDASSISSGVPAASGLPLGLSPRRQSNLLNGTRTPDRSFANQTSASISRQKLNLSQLDPKTFADVHSSGLASRIVSYHDNSLGGRGGLQRSMSASNLYNPMLKPRRMPGAPLPYKATVPALSMTKIAPPERSFYSGNTLPSLLRSNSLVGVVHKASEQEQLSRENRPILHPPHPQHDSEPTRSVLDELKEISRKRINSGEPQSPHDFTKRSCQRVDFVDHHNFHHHQQQHQQTLKRQRELTVTVPLRHHSVALAAPPPTLPHIHSNGSNVSPQQSPEQLAKRRNCSFNNGIASSLSSSRRHTNKRKLFDLRESSHNHTNDSVRSGYSPDNSLVENAAKVQRKVDGASVSKTRSMPVSSAIAVALPRTQSVPPVVQPAVEAQPRTTKPKLTLFNATQSDKEQKPQKLKDLESPDVDAGEYAGIQFVKPKQQSSALGVRNPNADRTTKTKLAIMLSGLKGELYQGEPDELDATLPKPAALPTPIKPTVVAPTVPATTTEAKTTVSPIKPLILSNELIKPANDTSAAPAVPSSSTTSTVTSTPKPEKTPAVAEIKPISSLTAPSSTAAPSTTVTPSLTVAPSLTSAPSSTAAPTLTTTFASPKLTDGTPKPALFSFGATSSTASTTPVSTSTPAFTFGQKPAGGPTVGAATAFKLETPMSKTLTTPTTSNTVTPSTTSLSFGGPPKPVTSSAPSLKFGMPEQPAASSAAGATLPVFGAPAPASSEPSSAKAPSATVAPLPSATSGLAEAPKPFAFGQPSSANSGGISGGPAAKPAVFNFGGSTAQVSAPAAPQPTDLFGGQNKPQSNTFGGVFAAPTAAKPEPAKPGIFGSQDNSFGSAFKPSEPIKPFPFNETTPAAGGPKPSSNLFTFGGATTPAKPDAPAPNPSTNVFGQPKSPAPTPFAFSMGSSGNAEKPVFAFGGVGGGGGGGDSSKPSSVFNFGGGDKSNAAATPSAVSSAATSTSNGFGFSQVQKPATPMFGSTSTQDNTNSLGGSKPFTFGGDAQQAAGPAAGGFSFASVAKKAEEPKQTNIFGSSASASNSTFAFGGNNSNNQAGGPPAAASGGFSFAAVAAKKDKPAGTNLFGNPAAATAGMAKPAFNFGGGSASTPQAAPSFGGFGAAASQAPSAAAAPPTAPGHNKPFAFGQSAAGPAPGGNLFASAVAAAQNQPAKPPSFSFGGAANPPASNATGNAPFSFGGATAGGIASQPSNQSMNTPKQFSFGGASSNPVQSAFGSPAPSPIPSAQNAAGGAYNFGGGPATPTQPGNAGGMGVGQPPGTPENRLIRKATRRLQK</sequence>
<organism evidence="2 3">
    <name type="scientific">Drosophila ananassae</name>
    <name type="common">Fruit fly</name>
    <dbReference type="NCBI Taxonomy" id="7217"/>
    <lineage>
        <taxon>Eukaryota</taxon>
        <taxon>Metazoa</taxon>
        <taxon>Ecdysozoa</taxon>
        <taxon>Arthropoda</taxon>
        <taxon>Hexapoda</taxon>
        <taxon>Insecta</taxon>
        <taxon>Pterygota</taxon>
        <taxon>Neoptera</taxon>
        <taxon>Endopterygota</taxon>
        <taxon>Diptera</taxon>
        <taxon>Brachycera</taxon>
        <taxon>Muscomorpha</taxon>
        <taxon>Ephydroidea</taxon>
        <taxon>Drosophilidae</taxon>
        <taxon>Drosophila</taxon>
        <taxon>Sophophora</taxon>
    </lineage>
</organism>
<evidence type="ECO:0000313" key="2">
    <source>
        <dbReference type="EMBL" id="EDV43228.1"/>
    </source>
</evidence>
<feature type="compositionally biased region" description="Polar residues" evidence="1">
    <location>
        <begin position="1227"/>
        <end position="1254"/>
    </location>
</feature>
<dbReference type="InParanoid" id="B3M0Z9"/>
<feature type="region of interest" description="Disordered" evidence="1">
    <location>
        <begin position="683"/>
        <end position="790"/>
    </location>
</feature>
<feature type="region of interest" description="Disordered" evidence="1">
    <location>
        <begin position="1148"/>
        <end position="1170"/>
    </location>
</feature>
<feature type="compositionally biased region" description="Polar residues" evidence="1">
    <location>
        <begin position="346"/>
        <end position="355"/>
    </location>
</feature>
<feature type="region of interest" description="Disordered" evidence="1">
    <location>
        <begin position="402"/>
        <end position="438"/>
    </location>
</feature>
<feature type="region of interest" description="Disordered" evidence="1">
    <location>
        <begin position="334"/>
        <end position="355"/>
    </location>
</feature>
<feature type="region of interest" description="Disordered" evidence="1">
    <location>
        <begin position="1185"/>
        <end position="1314"/>
    </location>
</feature>
<feature type="region of interest" description="Disordered" evidence="1">
    <location>
        <begin position="279"/>
        <end position="305"/>
    </location>
</feature>
<feature type="compositionally biased region" description="Basic and acidic residues" evidence="1">
    <location>
        <begin position="334"/>
        <end position="345"/>
    </location>
</feature>
<feature type="compositionally biased region" description="Low complexity" evidence="1">
    <location>
        <begin position="740"/>
        <end position="756"/>
    </location>
</feature>
<feature type="compositionally biased region" description="Polar residues" evidence="1">
    <location>
        <begin position="986"/>
        <end position="1014"/>
    </location>
</feature>
<feature type="compositionally biased region" description="Polar residues" evidence="1">
    <location>
        <begin position="290"/>
        <end position="302"/>
    </location>
</feature>
<feature type="region of interest" description="Disordered" evidence="1">
    <location>
        <begin position="179"/>
        <end position="206"/>
    </location>
</feature>
<evidence type="ECO:0000256" key="1">
    <source>
        <dbReference type="SAM" id="MobiDB-lite"/>
    </source>
</evidence>